<dbReference type="EMBL" id="JABEZY010000009">
    <property type="protein sequence ID" value="MBA0745924.1"/>
    <property type="molecule type" value="Genomic_DNA"/>
</dbReference>
<accession>A0A7J9CCA6</accession>
<keyword evidence="2" id="KW-1185">Reference proteome</keyword>
<dbReference type="Proteomes" id="UP000593579">
    <property type="component" value="Unassembled WGS sequence"/>
</dbReference>
<evidence type="ECO:0000313" key="1">
    <source>
        <dbReference type="EMBL" id="MBA0745924.1"/>
    </source>
</evidence>
<dbReference type="AlphaFoldDB" id="A0A7J9CCA6"/>
<proteinExistence type="predicted"/>
<comment type="caution">
    <text evidence="1">The sequence shown here is derived from an EMBL/GenBank/DDBJ whole genome shotgun (WGS) entry which is preliminary data.</text>
</comment>
<organism evidence="1 2">
    <name type="scientific">Gossypium gossypioides</name>
    <name type="common">Mexican cotton</name>
    <name type="synonym">Selera gossypioides</name>
    <dbReference type="NCBI Taxonomy" id="34282"/>
    <lineage>
        <taxon>Eukaryota</taxon>
        <taxon>Viridiplantae</taxon>
        <taxon>Streptophyta</taxon>
        <taxon>Embryophyta</taxon>
        <taxon>Tracheophyta</taxon>
        <taxon>Spermatophyta</taxon>
        <taxon>Magnoliopsida</taxon>
        <taxon>eudicotyledons</taxon>
        <taxon>Gunneridae</taxon>
        <taxon>Pentapetalae</taxon>
        <taxon>rosids</taxon>
        <taxon>malvids</taxon>
        <taxon>Malvales</taxon>
        <taxon>Malvaceae</taxon>
        <taxon>Malvoideae</taxon>
        <taxon>Gossypium</taxon>
    </lineage>
</organism>
<name>A0A7J9CCA6_GOSGO</name>
<protein>
    <submittedName>
        <fullName evidence="1">Uncharacterized protein</fullName>
    </submittedName>
</protein>
<reference evidence="1 2" key="1">
    <citation type="journal article" date="2019" name="Genome Biol. Evol.">
        <title>Insights into the evolution of the New World diploid cottons (Gossypium, subgenus Houzingenia) based on genome sequencing.</title>
        <authorList>
            <person name="Grover C.E."/>
            <person name="Arick M.A. 2nd"/>
            <person name="Thrash A."/>
            <person name="Conover J.L."/>
            <person name="Sanders W.S."/>
            <person name="Peterson D.G."/>
            <person name="Frelichowski J.E."/>
            <person name="Scheffler J.A."/>
            <person name="Scheffler B.E."/>
            <person name="Wendel J.F."/>
        </authorList>
    </citation>
    <scope>NUCLEOTIDE SEQUENCE [LARGE SCALE GENOMIC DNA]</scope>
    <source>
        <strain evidence="1">5</strain>
        <tissue evidence="1">Leaf</tissue>
    </source>
</reference>
<dbReference type="PANTHER" id="PTHR33168">
    <property type="entry name" value="STRESS INDUCED PROTEIN-RELATED"/>
    <property type="match status" value="1"/>
</dbReference>
<dbReference type="OrthoDB" id="689706at2759"/>
<gene>
    <name evidence="1" type="ORF">Gogos_008481</name>
</gene>
<evidence type="ECO:0000313" key="2">
    <source>
        <dbReference type="Proteomes" id="UP000593579"/>
    </source>
</evidence>
<sequence length="147" mass="16641">MLFFSTTHSKSKLNEARQNLETSQTFISYSSTTPNSEAIKFIFKRAKQTMEKSSASRKTKEEGLLSCWGRLKLKLPCTKRKIKALGNSITPAFMPRKPRPVGGFRYDPLSYAHNFDDCNGDDYLQGSLYRGFSSRYAAPVSRSVAHK</sequence>